<accession>A0A284RUU9</accession>
<gene>
    <name evidence="2" type="ORF">ARMOST_15955</name>
</gene>
<feature type="compositionally biased region" description="Low complexity" evidence="1">
    <location>
        <begin position="89"/>
        <end position="102"/>
    </location>
</feature>
<dbReference type="AlphaFoldDB" id="A0A284RUU9"/>
<dbReference type="EMBL" id="FUEG01000017">
    <property type="protein sequence ID" value="SJL12528.1"/>
    <property type="molecule type" value="Genomic_DNA"/>
</dbReference>
<reference evidence="3" key="1">
    <citation type="journal article" date="2017" name="Nat. Ecol. Evol.">
        <title>Genome expansion and lineage-specific genetic innovations in the forest pathogenic fungi Armillaria.</title>
        <authorList>
            <person name="Sipos G."/>
            <person name="Prasanna A.N."/>
            <person name="Walter M.C."/>
            <person name="O'Connor E."/>
            <person name="Balint B."/>
            <person name="Krizsan K."/>
            <person name="Kiss B."/>
            <person name="Hess J."/>
            <person name="Varga T."/>
            <person name="Slot J."/>
            <person name="Riley R."/>
            <person name="Boka B."/>
            <person name="Rigling D."/>
            <person name="Barry K."/>
            <person name="Lee J."/>
            <person name="Mihaltcheva S."/>
            <person name="LaButti K."/>
            <person name="Lipzen A."/>
            <person name="Waldron R."/>
            <person name="Moloney N.M."/>
            <person name="Sperisen C."/>
            <person name="Kredics L."/>
            <person name="Vagvoelgyi C."/>
            <person name="Patrignani A."/>
            <person name="Fitzpatrick D."/>
            <person name="Nagy I."/>
            <person name="Doyle S."/>
            <person name="Anderson J.B."/>
            <person name="Grigoriev I.V."/>
            <person name="Gueldener U."/>
            <person name="Muensterkoetter M."/>
            <person name="Nagy L.G."/>
        </authorList>
    </citation>
    <scope>NUCLEOTIDE SEQUENCE [LARGE SCALE GENOMIC DNA]</scope>
    <source>
        <strain evidence="3">C18/9</strain>
    </source>
</reference>
<keyword evidence="3" id="KW-1185">Reference proteome</keyword>
<evidence type="ECO:0000256" key="1">
    <source>
        <dbReference type="SAM" id="MobiDB-lite"/>
    </source>
</evidence>
<protein>
    <submittedName>
        <fullName evidence="2">Uncharacterized protein</fullName>
    </submittedName>
</protein>
<organism evidence="2 3">
    <name type="scientific">Armillaria ostoyae</name>
    <name type="common">Armillaria root rot fungus</name>
    <dbReference type="NCBI Taxonomy" id="47428"/>
    <lineage>
        <taxon>Eukaryota</taxon>
        <taxon>Fungi</taxon>
        <taxon>Dikarya</taxon>
        <taxon>Basidiomycota</taxon>
        <taxon>Agaricomycotina</taxon>
        <taxon>Agaricomycetes</taxon>
        <taxon>Agaricomycetidae</taxon>
        <taxon>Agaricales</taxon>
        <taxon>Marasmiineae</taxon>
        <taxon>Physalacriaceae</taxon>
        <taxon>Armillaria</taxon>
    </lineage>
</organism>
<dbReference type="Proteomes" id="UP000219338">
    <property type="component" value="Unassembled WGS sequence"/>
</dbReference>
<sequence length="292" mass="33035">MSGSEAREGGPFELVPRLDPREEPPCQRLVTRWPGHASQNRWRQIRCVQTDPSSLAYTPGEYDVTALDAWIFLITTPNNLTPQRDDVSSRPTTRSSTASTPYTKRISSSCSALFIIVNLEGTEVLERRHPGILRNTEDHILSGLPLFRLHLGLALAVELLDMRPSRAYRNRARQDVLTRRVCRGSEDSLRGLYARPESRARLRDVMSRVSEWTLADAMNAENVCGEGSTIRRGSAIVGIGNSHLRVRTLTKDLDSLTRRIITIPAFQHIRLPTKVYQGTKKKKDDFQRIHTP</sequence>
<feature type="region of interest" description="Disordered" evidence="1">
    <location>
        <begin position="81"/>
        <end position="102"/>
    </location>
</feature>
<feature type="region of interest" description="Disordered" evidence="1">
    <location>
        <begin position="1"/>
        <end position="24"/>
    </location>
</feature>
<evidence type="ECO:0000313" key="3">
    <source>
        <dbReference type="Proteomes" id="UP000219338"/>
    </source>
</evidence>
<evidence type="ECO:0000313" key="2">
    <source>
        <dbReference type="EMBL" id="SJL12528.1"/>
    </source>
</evidence>
<name>A0A284RUU9_ARMOS</name>
<proteinExistence type="predicted"/>